<dbReference type="AlphaFoldDB" id="A0A5C6DRU3"/>
<evidence type="ECO:0000313" key="3">
    <source>
        <dbReference type="Proteomes" id="UP000315471"/>
    </source>
</evidence>
<protein>
    <submittedName>
        <fullName evidence="2">Uncharacterized protein</fullName>
    </submittedName>
</protein>
<gene>
    <name evidence="2" type="ORF">Q31b_40230</name>
</gene>
<accession>A0A5C6DRU3</accession>
<dbReference type="RefSeq" id="WP_146601232.1">
    <property type="nucleotide sequence ID" value="NZ_SJPY01000006.1"/>
</dbReference>
<name>A0A5C6DRU3_9BACT</name>
<organism evidence="2 3">
    <name type="scientific">Novipirellula aureliae</name>
    <dbReference type="NCBI Taxonomy" id="2527966"/>
    <lineage>
        <taxon>Bacteria</taxon>
        <taxon>Pseudomonadati</taxon>
        <taxon>Planctomycetota</taxon>
        <taxon>Planctomycetia</taxon>
        <taxon>Pirellulales</taxon>
        <taxon>Pirellulaceae</taxon>
        <taxon>Novipirellula</taxon>
    </lineage>
</organism>
<feature type="transmembrane region" description="Helical" evidence="1">
    <location>
        <begin position="24"/>
        <end position="44"/>
    </location>
</feature>
<comment type="caution">
    <text evidence="2">The sequence shown here is derived from an EMBL/GenBank/DDBJ whole genome shotgun (WGS) entry which is preliminary data.</text>
</comment>
<keyword evidence="3" id="KW-1185">Reference proteome</keyword>
<dbReference type="Proteomes" id="UP000315471">
    <property type="component" value="Unassembled WGS sequence"/>
</dbReference>
<dbReference type="EMBL" id="SJPY01000006">
    <property type="protein sequence ID" value="TWU38945.1"/>
    <property type="molecule type" value="Genomic_DNA"/>
</dbReference>
<keyword evidence="1" id="KW-1133">Transmembrane helix</keyword>
<evidence type="ECO:0000256" key="1">
    <source>
        <dbReference type="SAM" id="Phobius"/>
    </source>
</evidence>
<dbReference type="OrthoDB" id="213867at2"/>
<sequence length="198" mass="21007">MSKTHISNTQKHDDSMEMNTKSHFANVCLAITALASVAVAAYLFGQSTSQPRVMFSPIEATAAETSERFSMATGPVSDDAEGLFLLDHNSGLLQCNVIYPRAGRFMASFSAQVGEALGAGGKGGQYLMMTGLAEFRQSSATPAAPSVVYVLDTATGNYACYGIPFNRVLVNSNRPQQGVMQLIATGTANPVITRDPSR</sequence>
<evidence type="ECO:0000313" key="2">
    <source>
        <dbReference type="EMBL" id="TWU38945.1"/>
    </source>
</evidence>
<proteinExistence type="predicted"/>
<keyword evidence="1" id="KW-0472">Membrane</keyword>
<keyword evidence="1" id="KW-0812">Transmembrane</keyword>
<reference evidence="2 3" key="1">
    <citation type="submission" date="2019-02" db="EMBL/GenBank/DDBJ databases">
        <title>Deep-cultivation of Planctomycetes and their phenomic and genomic characterization uncovers novel biology.</title>
        <authorList>
            <person name="Wiegand S."/>
            <person name="Jogler M."/>
            <person name="Boedeker C."/>
            <person name="Pinto D."/>
            <person name="Vollmers J."/>
            <person name="Rivas-Marin E."/>
            <person name="Kohn T."/>
            <person name="Peeters S.H."/>
            <person name="Heuer A."/>
            <person name="Rast P."/>
            <person name="Oberbeckmann S."/>
            <person name="Bunk B."/>
            <person name="Jeske O."/>
            <person name="Meyerdierks A."/>
            <person name="Storesund J.E."/>
            <person name="Kallscheuer N."/>
            <person name="Luecker S."/>
            <person name="Lage O.M."/>
            <person name="Pohl T."/>
            <person name="Merkel B.J."/>
            <person name="Hornburger P."/>
            <person name="Mueller R.-W."/>
            <person name="Bruemmer F."/>
            <person name="Labrenz M."/>
            <person name="Spormann A.M."/>
            <person name="Op Den Camp H."/>
            <person name="Overmann J."/>
            <person name="Amann R."/>
            <person name="Jetten M.S.M."/>
            <person name="Mascher T."/>
            <person name="Medema M.H."/>
            <person name="Devos D.P."/>
            <person name="Kaster A.-K."/>
            <person name="Ovreas L."/>
            <person name="Rohde M."/>
            <person name="Galperin M.Y."/>
            <person name="Jogler C."/>
        </authorList>
    </citation>
    <scope>NUCLEOTIDE SEQUENCE [LARGE SCALE GENOMIC DNA]</scope>
    <source>
        <strain evidence="2 3">Q31b</strain>
    </source>
</reference>